<keyword evidence="2" id="KW-1185">Reference proteome</keyword>
<evidence type="ECO:0000313" key="2">
    <source>
        <dbReference type="Proteomes" id="UP000595296"/>
    </source>
</evidence>
<gene>
    <name evidence="1" type="ORF">H6P87_00380</name>
</gene>
<proteinExistence type="predicted"/>
<organism evidence="1 2">
    <name type="scientific">Rickettsia tillamookensis</name>
    <dbReference type="NCBI Taxonomy" id="2761623"/>
    <lineage>
        <taxon>Bacteria</taxon>
        <taxon>Pseudomonadati</taxon>
        <taxon>Pseudomonadota</taxon>
        <taxon>Alphaproteobacteria</taxon>
        <taxon>Rickettsiales</taxon>
        <taxon>Rickettsiaceae</taxon>
        <taxon>Rickettsieae</taxon>
        <taxon>Rickettsia</taxon>
        <taxon>spotted fever group</taxon>
    </lineage>
</organism>
<reference evidence="1 2" key="1">
    <citation type="journal article" date="2021" name="Int. J. Syst. Evol. Microbiol.">
        <title>Characterization of a novel transitional group Rickettsia species (Rickettsia tillamookensis sp. nov.) from the western black-legged tick, Ixodes pacificus.</title>
        <authorList>
            <person name="Gauthier D.T."/>
            <person name="Karpathy S.E."/>
            <person name="Grizzard S.L."/>
            <person name="Batra D."/>
            <person name="Rowe L.A."/>
            <person name="Paddock C.D."/>
        </authorList>
    </citation>
    <scope>NUCLEOTIDE SEQUENCE [LARGE SCALE GENOMIC DNA]</scope>
    <source>
        <strain evidence="1 2">Tillamook 23</strain>
    </source>
</reference>
<dbReference type="EMBL" id="CP060138">
    <property type="protein sequence ID" value="QQV74838.1"/>
    <property type="molecule type" value="Genomic_DNA"/>
</dbReference>
<sequence>MKFKFKRVNVPNNDQSGINTYLSNKYFYKANLKEILACYEERRKCETHEAYKTDTNLREVSDDGNKDTSWNLFLNLVIGIKETAYYLAASLIHGYGIVKNEFLMYLTMAIGVKLGDKQTIELVGGENIPNQAQKLADKCIEKIKFHAAEVRNREISWEEIMARGKDFDYLVKKDSGHSYCDSIPNQGTVMKKWSVYVEPIIEPLGQHPQEKCSVSFLRKQESIIKQNKSSF</sequence>
<protein>
    <submittedName>
        <fullName evidence="1">Uncharacterized protein</fullName>
    </submittedName>
</protein>
<dbReference type="RefSeq" id="WP_202069816.1">
    <property type="nucleotide sequence ID" value="NZ_CP060138.2"/>
</dbReference>
<evidence type="ECO:0000313" key="1">
    <source>
        <dbReference type="EMBL" id="QQV74838.1"/>
    </source>
</evidence>
<dbReference type="Proteomes" id="UP000595296">
    <property type="component" value="Chromosome"/>
</dbReference>
<name>A0A9E6MH04_9RICK</name>
<accession>A0A9E6MH04</accession>